<gene>
    <name evidence="2" type="ORF">X797_003826</name>
</gene>
<protein>
    <submittedName>
        <fullName evidence="2">Uncharacterized protein</fullName>
    </submittedName>
</protein>
<dbReference type="Proteomes" id="UP000030151">
    <property type="component" value="Unassembled WGS sequence"/>
</dbReference>
<evidence type="ECO:0000256" key="1">
    <source>
        <dbReference type="SAM" id="MobiDB-lite"/>
    </source>
</evidence>
<dbReference type="EMBL" id="JELW01000004">
    <property type="protein sequence ID" value="EXV02704.1"/>
    <property type="molecule type" value="Genomic_DNA"/>
</dbReference>
<reference evidence="2 3" key="1">
    <citation type="submission" date="2014-02" db="EMBL/GenBank/DDBJ databases">
        <title>The genome sequence of the entomopathogenic fungus Metarhizium robertsii ARSEF 2575.</title>
        <authorList>
            <person name="Giuliano Garisto Donzelli B."/>
            <person name="Roe B.A."/>
            <person name="Macmil S.L."/>
            <person name="Krasnoff S.B."/>
            <person name="Gibson D.M."/>
        </authorList>
    </citation>
    <scope>NUCLEOTIDE SEQUENCE [LARGE SCALE GENOMIC DNA]</scope>
    <source>
        <strain evidence="2 3">ARSEF 2575</strain>
    </source>
</reference>
<dbReference type="HOGENOM" id="CLU_863519_0_0_1"/>
<feature type="region of interest" description="Disordered" evidence="1">
    <location>
        <begin position="1"/>
        <end position="38"/>
    </location>
</feature>
<comment type="caution">
    <text evidence="2">The sequence shown here is derived from an EMBL/GenBank/DDBJ whole genome shotgun (WGS) entry which is preliminary data.</text>
</comment>
<evidence type="ECO:0000313" key="2">
    <source>
        <dbReference type="EMBL" id="EXV02704.1"/>
    </source>
</evidence>
<proteinExistence type="predicted"/>
<sequence>MEMPVTRCRCRSRRRSQSVQSCNYPQKDSRPRQTNAKPVQQLADVLDRIERQQATGSRLVVLERKEVSAKLPGLRERGRFLPGDGTATGNQPGLQAWPMIHGRPGPGPILRTREHGRLLKAPIDAQCSGQWPHSTSGHMQHVQSMVILFACLLRTLSTYLATGARTLFLVPGSLGGWHPGCLFSLLLCWADLDGKMGTTHHPHPCRDYALPPLFLRRNNKQPAYKPGTRWIGSIQTHIVRSMYSTILFAASLVAPVQKVERTYELFPPTRVAFNTAEPLRPRLVLGRIHFDAGAGTPYSRAREEASCRAAETRVSTICCSRR</sequence>
<dbReference type="AlphaFoldDB" id="A0A0A1UXQ9"/>
<name>A0A0A1UXQ9_9HYPO</name>
<organism evidence="2 3">
    <name type="scientific">Metarhizium robertsii</name>
    <dbReference type="NCBI Taxonomy" id="568076"/>
    <lineage>
        <taxon>Eukaryota</taxon>
        <taxon>Fungi</taxon>
        <taxon>Dikarya</taxon>
        <taxon>Ascomycota</taxon>
        <taxon>Pezizomycotina</taxon>
        <taxon>Sordariomycetes</taxon>
        <taxon>Hypocreomycetidae</taxon>
        <taxon>Hypocreales</taxon>
        <taxon>Clavicipitaceae</taxon>
        <taxon>Metarhizium</taxon>
    </lineage>
</organism>
<feature type="region of interest" description="Disordered" evidence="1">
    <location>
        <begin position="76"/>
        <end position="98"/>
    </location>
</feature>
<accession>A0A0A1UXQ9</accession>
<evidence type="ECO:0000313" key="3">
    <source>
        <dbReference type="Proteomes" id="UP000030151"/>
    </source>
</evidence>